<dbReference type="Pfam" id="PF00106">
    <property type="entry name" value="adh_short"/>
    <property type="match status" value="1"/>
</dbReference>
<evidence type="ECO:0000256" key="1">
    <source>
        <dbReference type="ARBA" id="ARBA00006484"/>
    </source>
</evidence>
<dbReference type="EMBL" id="QUTC01007205">
    <property type="protein sequence ID" value="RHY48613.1"/>
    <property type="molecule type" value="Genomic_DNA"/>
</dbReference>
<keyword evidence="3" id="KW-1133">Transmembrane helix</keyword>
<evidence type="ECO:0000313" key="5">
    <source>
        <dbReference type="Proteomes" id="UP000265716"/>
    </source>
</evidence>
<dbReference type="PANTHER" id="PTHR43899:SF13">
    <property type="entry name" value="RH59310P"/>
    <property type="match status" value="1"/>
</dbReference>
<reference evidence="4 5" key="1">
    <citation type="submission" date="2018-08" db="EMBL/GenBank/DDBJ databases">
        <title>Aphanomyces genome sequencing and annotation.</title>
        <authorList>
            <person name="Minardi D."/>
            <person name="Oidtmann B."/>
            <person name="Van Der Giezen M."/>
            <person name="Studholme D.J."/>
        </authorList>
    </citation>
    <scope>NUCLEOTIDE SEQUENCE [LARGE SCALE GENOMIC DNA]</scope>
    <source>
        <strain evidence="4 5">SA</strain>
    </source>
</reference>
<keyword evidence="3" id="KW-0472">Membrane</keyword>
<dbReference type="InterPro" id="IPR036291">
    <property type="entry name" value="NAD(P)-bd_dom_sf"/>
</dbReference>
<keyword evidence="3" id="KW-0812">Transmembrane</keyword>
<dbReference type="Proteomes" id="UP000265716">
    <property type="component" value="Unassembled WGS sequence"/>
</dbReference>
<accession>A0A397CN13</accession>
<comment type="caution">
    <text evidence="4">The sequence shown here is derived from an EMBL/GenBank/DDBJ whole genome shotgun (WGS) entry which is preliminary data.</text>
</comment>
<dbReference type="SUPFAM" id="SSF51735">
    <property type="entry name" value="NAD(P)-binding Rossmann-fold domains"/>
    <property type="match status" value="1"/>
</dbReference>
<dbReference type="PIRSF" id="PIRSF000126">
    <property type="entry name" value="11-beta-HSD1"/>
    <property type="match status" value="1"/>
</dbReference>
<dbReference type="InterPro" id="IPR002347">
    <property type="entry name" value="SDR_fam"/>
</dbReference>
<dbReference type="AlphaFoldDB" id="A0A397CN13"/>
<organism evidence="4 5">
    <name type="scientific">Aphanomyces astaci</name>
    <name type="common">Crayfish plague agent</name>
    <dbReference type="NCBI Taxonomy" id="112090"/>
    <lineage>
        <taxon>Eukaryota</taxon>
        <taxon>Sar</taxon>
        <taxon>Stramenopiles</taxon>
        <taxon>Oomycota</taxon>
        <taxon>Saprolegniomycetes</taxon>
        <taxon>Saprolegniales</taxon>
        <taxon>Verrucalvaceae</taxon>
        <taxon>Aphanomyces</taxon>
    </lineage>
</organism>
<dbReference type="PRINTS" id="PR00081">
    <property type="entry name" value="GDHRDH"/>
</dbReference>
<evidence type="ECO:0000313" key="4">
    <source>
        <dbReference type="EMBL" id="RHY48613.1"/>
    </source>
</evidence>
<dbReference type="PANTHER" id="PTHR43899">
    <property type="entry name" value="RH59310P"/>
    <property type="match status" value="1"/>
</dbReference>
<feature type="transmembrane region" description="Helical" evidence="3">
    <location>
        <begin position="51"/>
        <end position="72"/>
    </location>
</feature>
<proteinExistence type="inferred from homology"/>
<comment type="similarity">
    <text evidence="1">Belongs to the short-chain dehydrogenases/reductases (SDR) family.</text>
</comment>
<evidence type="ECO:0000256" key="3">
    <source>
        <dbReference type="SAM" id="Phobius"/>
    </source>
</evidence>
<name>A0A397CN13_APHAT</name>
<dbReference type="InterPro" id="IPR051019">
    <property type="entry name" value="VLCFA-Steroid_DH"/>
</dbReference>
<dbReference type="Gene3D" id="3.40.50.720">
    <property type="entry name" value="NAD(P)-binding Rossmann-like Domain"/>
    <property type="match status" value="1"/>
</dbReference>
<protein>
    <submittedName>
        <fullName evidence="4">Uncharacterized protein</fullName>
    </submittedName>
</protein>
<dbReference type="CDD" id="cd05356">
    <property type="entry name" value="17beta-HSD1_like_SDR_c"/>
    <property type="match status" value="1"/>
</dbReference>
<gene>
    <name evidence="4" type="ORF">DYB38_009967</name>
</gene>
<evidence type="ECO:0000256" key="2">
    <source>
        <dbReference type="ARBA" id="ARBA00023002"/>
    </source>
</evidence>
<dbReference type="GO" id="GO:0016491">
    <property type="term" value="F:oxidoreductase activity"/>
    <property type="evidence" value="ECO:0007669"/>
    <property type="project" value="UniProtKB-KW"/>
</dbReference>
<keyword evidence="2" id="KW-0560">Oxidoreductase</keyword>
<sequence>MFLIGRNAESLDVPKFSNSTECNLTTPRAMSILSHIASHQHAHFAKQAAQVIGLLVLTKLGLTLLSGIYAFFLRGGKKLTKYGKWAIVTGATDGIGKATALELARKGLNIVLISRTQSKLDEVAKEITTKYNTVSVKTLSVDYSNLTDESVAAIRKVIADVGDYFHELSDESVASLVNMNIKSTFVMSKLVLPGMVERKRGAIVNCSSGSARIACPLCIEQYTLGLAGEYAAKNISVQCHTPMFVTSKLSKIRHASFAVPSPTTYAKAAVANIGYETVVSPYWPHALQIWLYEAVPHFIMSKVALSTHLGIRKRALKKQDQQKKD</sequence>
<dbReference type="VEuPathDB" id="FungiDB:H257_02856"/>